<protein>
    <submittedName>
        <fullName evidence="1">Sugar phosphotransferase</fullName>
    </submittedName>
</protein>
<accession>A0ABU2VSD5</accession>
<gene>
    <name evidence="1" type="ORF">RNB18_51735</name>
</gene>
<name>A0ABU2VSD5_9ACTN</name>
<feature type="non-terminal residue" evidence="1">
    <location>
        <position position="113"/>
    </location>
</feature>
<organism evidence="1 2">
    <name type="scientific">Streptomyces doebereineriae</name>
    <dbReference type="NCBI Taxonomy" id="3075528"/>
    <lineage>
        <taxon>Bacteria</taxon>
        <taxon>Bacillati</taxon>
        <taxon>Actinomycetota</taxon>
        <taxon>Actinomycetes</taxon>
        <taxon>Kitasatosporales</taxon>
        <taxon>Streptomycetaceae</taxon>
        <taxon>Streptomyces</taxon>
    </lineage>
</organism>
<evidence type="ECO:0000313" key="1">
    <source>
        <dbReference type="EMBL" id="MDT0488528.1"/>
    </source>
</evidence>
<dbReference type="EMBL" id="JAVREZ010000252">
    <property type="protein sequence ID" value="MDT0488528.1"/>
    <property type="molecule type" value="Genomic_DNA"/>
</dbReference>
<reference evidence="2" key="1">
    <citation type="submission" date="2023-07" db="EMBL/GenBank/DDBJ databases">
        <title>30 novel species of actinomycetes from the DSMZ collection.</title>
        <authorList>
            <person name="Nouioui I."/>
        </authorList>
    </citation>
    <scope>NUCLEOTIDE SEQUENCE [LARGE SCALE GENOMIC DNA]</scope>
    <source>
        <strain evidence="2">DSM 41640</strain>
    </source>
</reference>
<dbReference type="Proteomes" id="UP001183824">
    <property type="component" value="Unassembled WGS sequence"/>
</dbReference>
<evidence type="ECO:0000313" key="2">
    <source>
        <dbReference type="Proteomes" id="UP001183824"/>
    </source>
</evidence>
<keyword evidence="2" id="KW-1185">Reference proteome</keyword>
<comment type="caution">
    <text evidence="1">The sequence shown here is derived from an EMBL/GenBank/DDBJ whole genome shotgun (WGS) entry which is preliminary data.</text>
</comment>
<sequence>MARPPALSSAAQVYRRIVPLPVRSVAATRVTPGVRRKMKRGVVRTLDRREARLHRRALRRIRKSDFRGASERRVTAPDGRIAHVHSGLTADLARRLDHDLIAHALDRAGIPWF</sequence>
<proteinExistence type="predicted"/>